<name>A0A7D9HW38_PARCT</name>
<dbReference type="GO" id="GO:0004222">
    <property type="term" value="F:metalloendopeptidase activity"/>
    <property type="evidence" value="ECO:0007669"/>
    <property type="project" value="TreeGrafter"/>
</dbReference>
<dbReference type="EMBL" id="CACRXK020001623">
    <property type="protein sequence ID" value="CAB3990221.1"/>
    <property type="molecule type" value="Genomic_DNA"/>
</dbReference>
<dbReference type="Proteomes" id="UP001152795">
    <property type="component" value="Unassembled WGS sequence"/>
</dbReference>
<dbReference type="Pfam" id="PF00090">
    <property type="entry name" value="TSP_1"/>
    <property type="match status" value="1"/>
</dbReference>
<dbReference type="InterPro" id="IPR014044">
    <property type="entry name" value="CAP_dom"/>
</dbReference>
<gene>
    <name evidence="3" type="ORF">PACLA_8A020843</name>
</gene>
<dbReference type="SMART" id="SM00209">
    <property type="entry name" value="TSP1"/>
    <property type="match status" value="1"/>
</dbReference>
<dbReference type="InterPro" id="IPR036383">
    <property type="entry name" value="TSP1_rpt_sf"/>
</dbReference>
<sequence length="423" mass="46929">KEQFRTDRTIQPNHRNVEKIMTNLRCNQINCLLYLSLARKAINVKSCVLCVICGGSNMNAAKAWYKEVWDYNYCHNERNFNRPGHAGKATGHFTQVVWKTSTKLGIGFARSADKKTVYVVGRYLAHGNVGGLYGKNVLKANYLFHTFQNNCNGKNGRFSAWSKPGECSQSCGGGIRFKTRTCTNPKPSLNGGDCYGTTSQLAAQQWCNTQSCPEGDKSHRVQQCQARGLLAKSYTFNNNQCGLFCHSGSGNIYTGAGKVDDGTHCNSDSGVCMDGQCKTMPKYESSKSEQNTGAEEGEISGSYTDIPNANIWKNLILTVPNGAINVDITNYFYEDASICVGYKKSHGGMGYSFCENSWMNDHVAYYGEYKKTKTIAGVTFTYNRNKDYSEIYIDGPVHSTPGYSFVLFVKGSSEADIEWTYDV</sequence>
<feature type="non-terminal residue" evidence="3">
    <location>
        <position position="1"/>
    </location>
</feature>
<comment type="subcellular location">
    <subcellularLocation>
        <location evidence="1">Secreted</location>
    </subcellularLocation>
</comment>
<keyword evidence="4" id="KW-1185">Reference proteome</keyword>
<dbReference type="PANTHER" id="PTHR13723:SF281">
    <property type="entry name" value="PAPILIN"/>
    <property type="match status" value="1"/>
</dbReference>
<comment type="caution">
    <text evidence="3">The sequence shown here is derived from an EMBL/GenBank/DDBJ whole genome shotgun (WGS) entry which is preliminary data.</text>
</comment>
<dbReference type="PROSITE" id="PS50092">
    <property type="entry name" value="TSP1"/>
    <property type="match status" value="1"/>
</dbReference>
<dbReference type="InterPro" id="IPR000884">
    <property type="entry name" value="TSP1_rpt"/>
</dbReference>
<dbReference type="PANTHER" id="PTHR13723">
    <property type="entry name" value="ADAMTS A DISINTEGRIN AND METALLOPROTEASE WITH THROMBOSPONDIN MOTIFS PROTEASE"/>
    <property type="match status" value="1"/>
</dbReference>
<dbReference type="GO" id="GO:0005576">
    <property type="term" value="C:extracellular region"/>
    <property type="evidence" value="ECO:0007669"/>
    <property type="project" value="UniProtKB-SubCell"/>
</dbReference>
<dbReference type="GO" id="GO:0030198">
    <property type="term" value="P:extracellular matrix organization"/>
    <property type="evidence" value="ECO:0007669"/>
    <property type="project" value="TreeGrafter"/>
</dbReference>
<dbReference type="SUPFAM" id="SSF55797">
    <property type="entry name" value="PR-1-like"/>
    <property type="match status" value="1"/>
</dbReference>
<dbReference type="SMART" id="SM00198">
    <property type="entry name" value="SCP"/>
    <property type="match status" value="1"/>
</dbReference>
<organism evidence="3 4">
    <name type="scientific">Paramuricea clavata</name>
    <name type="common">Red gorgonian</name>
    <name type="synonym">Violescent sea-whip</name>
    <dbReference type="NCBI Taxonomy" id="317549"/>
    <lineage>
        <taxon>Eukaryota</taxon>
        <taxon>Metazoa</taxon>
        <taxon>Cnidaria</taxon>
        <taxon>Anthozoa</taxon>
        <taxon>Octocorallia</taxon>
        <taxon>Malacalcyonacea</taxon>
        <taxon>Plexauridae</taxon>
        <taxon>Paramuricea</taxon>
    </lineage>
</organism>
<dbReference type="PRINTS" id="PR00837">
    <property type="entry name" value="V5TPXLIKE"/>
</dbReference>
<dbReference type="Gene3D" id="2.20.100.10">
    <property type="entry name" value="Thrombospondin type-1 (TSP1) repeat"/>
    <property type="match status" value="1"/>
</dbReference>
<evidence type="ECO:0000256" key="2">
    <source>
        <dbReference type="ARBA" id="ARBA00022525"/>
    </source>
</evidence>
<dbReference type="GO" id="GO:0031012">
    <property type="term" value="C:extracellular matrix"/>
    <property type="evidence" value="ECO:0007669"/>
    <property type="project" value="TreeGrafter"/>
</dbReference>
<reference evidence="3" key="1">
    <citation type="submission" date="2020-04" db="EMBL/GenBank/DDBJ databases">
        <authorList>
            <person name="Alioto T."/>
            <person name="Alioto T."/>
            <person name="Gomez Garrido J."/>
        </authorList>
    </citation>
    <scope>NUCLEOTIDE SEQUENCE</scope>
    <source>
        <strain evidence="3">A484AB</strain>
    </source>
</reference>
<dbReference type="GO" id="GO:0006508">
    <property type="term" value="P:proteolysis"/>
    <property type="evidence" value="ECO:0007669"/>
    <property type="project" value="TreeGrafter"/>
</dbReference>
<evidence type="ECO:0000256" key="1">
    <source>
        <dbReference type="ARBA" id="ARBA00004613"/>
    </source>
</evidence>
<keyword evidence="2" id="KW-0964">Secreted</keyword>
<proteinExistence type="predicted"/>
<dbReference type="InterPro" id="IPR001283">
    <property type="entry name" value="CRISP-related"/>
</dbReference>
<dbReference type="InterPro" id="IPR050439">
    <property type="entry name" value="ADAMTS_ADAMTS-like"/>
</dbReference>
<accession>A0A7D9HW38</accession>
<protein>
    <submittedName>
        <fullName evidence="3">A disintegrin and metallo ase with thrombospondin motifs 3</fullName>
    </submittedName>
</protein>
<dbReference type="InterPro" id="IPR018244">
    <property type="entry name" value="Allrgn_V5/Tpx1_CS"/>
</dbReference>
<dbReference type="AlphaFoldDB" id="A0A7D9HW38"/>
<evidence type="ECO:0000313" key="4">
    <source>
        <dbReference type="Proteomes" id="UP001152795"/>
    </source>
</evidence>
<dbReference type="OrthoDB" id="337038at2759"/>
<dbReference type="Pfam" id="PF00188">
    <property type="entry name" value="CAP"/>
    <property type="match status" value="1"/>
</dbReference>
<dbReference type="SUPFAM" id="SSF82895">
    <property type="entry name" value="TSP-1 type 1 repeat"/>
    <property type="match status" value="1"/>
</dbReference>
<dbReference type="Gene3D" id="3.40.33.10">
    <property type="entry name" value="CAP"/>
    <property type="match status" value="1"/>
</dbReference>
<dbReference type="PROSITE" id="PS01009">
    <property type="entry name" value="CRISP_1"/>
    <property type="match status" value="1"/>
</dbReference>
<dbReference type="InterPro" id="IPR035940">
    <property type="entry name" value="CAP_sf"/>
</dbReference>
<evidence type="ECO:0000313" key="3">
    <source>
        <dbReference type="EMBL" id="CAB3990221.1"/>
    </source>
</evidence>